<dbReference type="GO" id="GO:0046872">
    <property type="term" value="F:metal ion binding"/>
    <property type="evidence" value="ECO:0007669"/>
    <property type="project" value="UniProtKB-KW"/>
</dbReference>
<proteinExistence type="predicted"/>
<protein>
    <submittedName>
        <fullName evidence="7">Ferredoxin-type protein NapF</fullName>
    </submittedName>
</protein>
<keyword evidence="4" id="KW-0408">Iron</keyword>
<name>A0AAU8ALA7_9RHOB</name>
<organism evidence="7">
    <name type="scientific">Alloyangia sp. H15</name>
    <dbReference type="NCBI Taxonomy" id="3029062"/>
    <lineage>
        <taxon>Bacteria</taxon>
        <taxon>Pseudomonadati</taxon>
        <taxon>Pseudomonadota</taxon>
        <taxon>Alphaproteobacteria</taxon>
        <taxon>Rhodobacterales</taxon>
        <taxon>Roseobacteraceae</taxon>
        <taxon>Alloyangia</taxon>
    </lineage>
</organism>
<keyword evidence="3" id="KW-0677">Repeat</keyword>
<dbReference type="PANTHER" id="PTHR43687:SF1">
    <property type="entry name" value="FERREDOXIN III"/>
    <property type="match status" value="1"/>
</dbReference>
<dbReference type="PANTHER" id="PTHR43687">
    <property type="entry name" value="ADENYLYLSULFATE REDUCTASE, BETA SUBUNIT"/>
    <property type="match status" value="1"/>
</dbReference>
<dbReference type="InterPro" id="IPR050572">
    <property type="entry name" value="Fe-S_Ferredoxin"/>
</dbReference>
<evidence type="ECO:0000256" key="4">
    <source>
        <dbReference type="ARBA" id="ARBA00023004"/>
    </source>
</evidence>
<dbReference type="AlphaFoldDB" id="A0AAU8ALA7"/>
<evidence type="ECO:0000259" key="6">
    <source>
        <dbReference type="PROSITE" id="PS51379"/>
    </source>
</evidence>
<dbReference type="PROSITE" id="PS51379">
    <property type="entry name" value="4FE4S_FER_2"/>
    <property type="match status" value="3"/>
</dbReference>
<evidence type="ECO:0000256" key="3">
    <source>
        <dbReference type="ARBA" id="ARBA00022737"/>
    </source>
</evidence>
<keyword evidence="1" id="KW-0004">4Fe-4S</keyword>
<dbReference type="PROSITE" id="PS00198">
    <property type="entry name" value="4FE4S_FER_1"/>
    <property type="match status" value="2"/>
</dbReference>
<sequence length="164" mass="16270">MAPKPGTLTDDPPPGISIAPPWHPLPPGVTAASLAACTGCNRCVEACPEGVLALAPDGVALVPEAGACSFCGACAEICPEPVFGAILAMVHVVGIGPDCLVQSGVTCVTCRDACPEAAIALVPRFRGPFHPHLDTRACTGCNACVAPCPAGAIRALPLAEPGAA</sequence>
<evidence type="ECO:0000256" key="1">
    <source>
        <dbReference type="ARBA" id="ARBA00022485"/>
    </source>
</evidence>
<dbReference type="SUPFAM" id="SSF54862">
    <property type="entry name" value="4Fe-4S ferredoxins"/>
    <property type="match status" value="1"/>
</dbReference>
<dbReference type="GO" id="GO:0051539">
    <property type="term" value="F:4 iron, 4 sulfur cluster binding"/>
    <property type="evidence" value="ECO:0007669"/>
    <property type="project" value="UniProtKB-KW"/>
</dbReference>
<dbReference type="Gene3D" id="3.30.70.20">
    <property type="match status" value="2"/>
</dbReference>
<feature type="domain" description="4Fe-4S ferredoxin-type" evidence="6">
    <location>
        <begin position="58"/>
        <end position="88"/>
    </location>
</feature>
<feature type="domain" description="4Fe-4S ferredoxin-type" evidence="6">
    <location>
        <begin position="129"/>
        <end position="158"/>
    </location>
</feature>
<dbReference type="InterPro" id="IPR004496">
    <property type="entry name" value="NapF"/>
</dbReference>
<dbReference type="Pfam" id="PF13237">
    <property type="entry name" value="Fer4_10"/>
    <property type="match status" value="1"/>
</dbReference>
<dbReference type="CDD" id="cd10564">
    <property type="entry name" value="NapF_like"/>
    <property type="match status" value="1"/>
</dbReference>
<evidence type="ECO:0000256" key="5">
    <source>
        <dbReference type="ARBA" id="ARBA00023014"/>
    </source>
</evidence>
<dbReference type="InterPro" id="IPR017896">
    <property type="entry name" value="4Fe4S_Fe-S-bd"/>
</dbReference>
<dbReference type="RefSeq" id="WP_353474493.1">
    <property type="nucleotide sequence ID" value="NZ_CP123385.1"/>
</dbReference>
<accession>A0AAU8ALA7</accession>
<dbReference type="InterPro" id="IPR017900">
    <property type="entry name" value="4Fe4S_Fe_S_CS"/>
</dbReference>
<reference evidence="7" key="1">
    <citation type="submission" date="2023-02" db="EMBL/GenBank/DDBJ databases">
        <title>Description and genomic characterization of Salipiger bruguierae sp. nov., isolated from the sediment of mangrove plant Bruguiera sexangula.</title>
        <authorList>
            <person name="Long M."/>
        </authorList>
    </citation>
    <scope>NUCLEOTIDE SEQUENCE</scope>
    <source>
        <strain evidence="7">H15</strain>
    </source>
</reference>
<gene>
    <name evidence="7" type="ORF">PVT71_21325</name>
</gene>
<evidence type="ECO:0000256" key="2">
    <source>
        <dbReference type="ARBA" id="ARBA00022723"/>
    </source>
</evidence>
<dbReference type="EMBL" id="CP123385">
    <property type="protein sequence ID" value="XCC95627.1"/>
    <property type="molecule type" value="Genomic_DNA"/>
</dbReference>
<keyword evidence="2" id="KW-0479">Metal-binding</keyword>
<keyword evidence="5" id="KW-0411">Iron-sulfur</keyword>
<evidence type="ECO:0000313" key="7">
    <source>
        <dbReference type="EMBL" id="XCC95627.1"/>
    </source>
</evidence>
<dbReference type="Pfam" id="PF12838">
    <property type="entry name" value="Fer4_7"/>
    <property type="match status" value="1"/>
</dbReference>
<feature type="domain" description="4Fe-4S ferredoxin-type" evidence="6">
    <location>
        <begin position="28"/>
        <end position="57"/>
    </location>
</feature>